<evidence type="ECO:0000313" key="4">
    <source>
        <dbReference type="Proteomes" id="UP000662314"/>
    </source>
</evidence>
<comment type="caution">
    <text evidence="3">The sequence shown here is derived from an EMBL/GenBank/DDBJ whole genome shotgun (WGS) entry which is preliminary data.</text>
</comment>
<dbReference type="InterPro" id="IPR011051">
    <property type="entry name" value="RmlC_Cupin_sf"/>
</dbReference>
<dbReference type="CDD" id="cd02224">
    <property type="entry name" value="cupin_SPO2919-like"/>
    <property type="match status" value="1"/>
</dbReference>
<dbReference type="RefSeq" id="WP_214436041.1">
    <property type="nucleotide sequence ID" value="NZ_CAWPUQ010000215.1"/>
</dbReference>
<dbReference type="AlphaFoldDB" id="A0A8J7LHH9"/>
<gene>
    <name evidence="3" type="ORF">I8752_31145</name>
</gene>
<evidence type="ECO:0000256" key="1">
    <source>
        <dbReference type="ARBA" id="ARBA00022723"/>
    </source>
</evidence>
<feature type="domain" description="Cupin type-2" evidence="2">
    <location>
        <begin position="47"/>
        <end position="117"/>
    </location>
</feature>
<accession>A0A8J7LHH9</accession>
<dbReference type="Proteomes" id="UP000662314">
    <property type="component" value="Unassembled WGS sequence"/>
</dbReference>
<dbReference type="InterPro" id="IPR013096">
    <property type="entry name" value="Cupin_2"/>
</dbReference>
<sequence length="160" mass="18105">MEKYLVTKEEIESYEGLEKTHFLNSNARRLNKSLGDLTGLKNIGFHIIEVEPGRESTELHMHYHEEECVYILEGEAEATIGESVYPVKAGDFIGYRAGGKPHKLKNTGNSIFKCIVVGQRLDYDIGDYPSLGKRIYRSKGLKWNLVDMENITEPVAGKKV</sequence>
<evidence type="ECO:0000313" key="3">
    <source>
        <dbReference type="EMBL" id="MBH8577346.1"/>
    </source>
</evidence>
<dbReference type="Gene3D" id="2.60.120.10">
    <property type="entry name" value="Jelly Rolls"/>
    <property type="match status" value="1"/>
</dbReference>
<dbReference type="PANTHER" id="PTHR35848">
    <property type="entry name" value="OXALATE-BINDING PROTEIN"/>
    <property type="match status" value="1"/>
</dbReference>
<keyword evidence="4" id="KW-1185">Reference proteome</keyword>
<evidence type="ECO:0000259" key="2">
    <source>
        <dbReference type="Pfam" id="PF07883"/>
    </source>
</evidence>
<proteinExistence type="predicted"/>
<name>A0A8J7LHH9_9NOST</name>
<dbReference type="EMBL" id="JAECZA010000281">
    <property type="protein sequence ID" value="MBH8577346.1"/>
    <property type="molecule type" value="Genomic_DNA"/>
</dbReference>
<reference evidence="3 4" key="1">
    <citation type="journal article" date="2021" name="Int. J. Syst. Evol. Microbiol.">
        <title>Amazonocrinis nigriterrae gen. nov., sp. nov., Atlanticothrix silvestris gen. nov., sp. nov. and Dendronalium phyllosphericum gen. nov., sp. nov., nostocacean cyanobacteria from Brazilian environments.</title>
        <authorList>
            <person name="Alvarenga D.O."/>
            <person name="Andreote A.P.D."/>
            <person name="Branco L.H.Z."/>
            <person name="Delbaje E."/>
            <person name="Cruz R.B."/>
            <person name="Varani A.M."/>
            <person name="Fiore M.F."/>
        </authorList>
    </citation>
    <scope>NUCLEOTIDE SEQUENCE [LARGE SCALE GENOMIC DNA]</scope>
    <source>
        <strain evidence="3 4">CENA369</strain>
    </source>
</reference>
<keyword evidence="1" id="KW-0479">Metal-binding</keyword>
<dbReference type="InterPro" id="IPR051610">
    <property type="entry name" value="GPI/OXD"/>
</dbReference>
<dbReference type="SUPFAM" id="SSF51182">
    <property type="entry name" value="RmlC-like cupins"/>
    <property type="match status" value="1"/>
</dbReference>
<dbReference type="GO" id="GO:0046872">
    <property type="term" value="F:metal ion binding"/>
    <property type="evidence" value="ECO:0007669"/>
    <property type="project" value="UniProtKB-KW"/>
</dbReference>
<protein>
    <submittedName>
        <fullName evidence="3">Cupin domain-containing protein</fullName>
    </submittedName>
</protein>
<dbReference type="Pfam" id="PF07883">
    <property type="entry name" value="Cupin_2"/>
    <property type="match status" value="1"/>
</dbReference>
<organism evidence="3 4">
    <name type="scientific">Dendronalium phyllosphericum CENA369</name>
    <dbReference type="NCBI Taxonomy" id="1725256"/>
    <lineage>
        <taxon>Bacteria</taxon>
        <taxon>Bacillati</taxon>
        <taxon>Cyanobacteriota</taxon>
        <taxon>Cyanophyceae</taxon>
        <taxon>Nostocales</taxon>
        <taxon>Nostocaceae</taxon>
        <taxon>Dendronalium</taxon>
        <taxon>Dendronalium phyllosphericum</taxon>
    </lineage>
</organism>
<dbReference type="InterPro" id="IPR014710">
    <property type="entry name" value="RmlC-like_jellyroll"/>
</dbReference>